<dbReference type="PANTHER" id="PTHR30486">
    <property type="entry name" value="TWITCHING MOTILITY PROTEIN PILT"/>
    <property type="match status" value="1"/>
</dbReference>
<name>D1Z2X2_METPS</name>
<evidence type="ECO:0000256" key="1">
    <source>
        <dbReference type="ARBA" id="ARBA00006611"/>
    </source>
</evidence>
<dbReference type="RefSeq" id="WP_012901714.1">
    <property type="nucleotide sequence ID" value="NC_013665.1"/>
</dbReference>
<dbReference type="AlphaFoldDB" id="D1Z2X2"/>
<dbReference type="InParanoid" id="D1Z2X2"/>
<reference evidence="3 4" key="1">
    <citation type="journal article" date="2007" name="Appl. Environ. Microbiol.">
        <title>Isolation of key methanogens for global methane emission from rice paddy fields: a novel isolate affiliated with the clone cluster rice cluster I.</title>
        <authorList>
            <person name="Sakai S."/>
            <person name="Imachi H."/>
            <person name="Sekiguchi Y."/>
            <person name="Ohashi A."/>
            <person name="Harada H."/>
            <person name="Kamagata Y."/>
        </authorList>
    </citation>
    <scope>NUCLEOTIDE SEQUENCE [LARGE SCALE GENOMIC DNA]</scope>
    <source>
        <strain evidence="4">DSM 17711 / JCM 13418 / NBRC 101707 / SANAE</strain>
    </source>
</reference>
<dbReference type="PANTHER" id="PTHR30486:SF6">
    <property type="entry name" value="TYPE IV PILUS RETRACTATION ATPASE PILT"/>
    <property type="match status" value="1"/>
</dbReference>
<dbReference type="OrthoDB" id="31341at2157"/>
<reference evidence="4" key="3">
    <citation type="journal article" date="2011" name="PLoS ONE">
        <title>Genome sequence of a mesophilic hydrogenotrophic methanogen Methanocella paludicola, the first cultivated representative of the order Methanocellales.</title>
        <authorList>
            <person name="Sakai S."/>
            <person name="Takaki Y."/>
            <person name="Shimamura S."/>
            <person name="Sekine M."/>
            <person name="Tajima T."/>
            <person name="Kosugi H."/>
            <person name="Ichikawa N."/>
            <person name="Tasumi E."/>
            <person name="Hiraki A.T."/>
            <person name="Shimizu A."/>
            <person name="Kato Y."/>
            <person name="Nishiko R."/>
            <person name="Mori K."/>
            <person name="Fujita N."/>
            <person name="Imachi H."/>
            <person name="Takai K."/>
        </authorList>
    </citation>
    <scope>NUCLEOTIDE SEQUENCE [LARGE SCALE GENOMIC DNA]</scope>
    <source>
        <strain evidence="4">DSM 17711 / JCM 13418 / NBRC 101707 / SANAE</strain>
    </source>
</reference>
<dbReference type="InterPro" id="IPR050921">
    <property type="entry name" value="T4SS_GSP_E_ATPase"/>
</dbReference>
<dbReference type="EMBL" id="AP011532">
    <property type="protein sequence ID" value="BAI63044.1"/>
    <property type="molecule type" value="Genomic_DNA"/>
</dbReference>
<gene>
    <name evidence="3" type="ordered locus">MCP_2972</name>
</gene>
<organism evidence="3 4">
    <name type="scientific">Methanocella paludicola (strain DSM 17711 / JCM 13418 / NBRC 101707 / SANAE)</name>
    <dbReference type="NCBI Taxonomy" id="304371"/>
    <lineage>
        <taxon>Archaea</taxon>
        <taxon>Methanobacteriati</taxon>
        <taxon>Methanobacteriota</taxon>
        <taxon>Stenosarchaea group</taxon>
        <taxon>Methanomicrobia</taxon>
        <taxon>Methanocellales</taxon>
        <taxon>Methanocellaceae</taxon>
        <taxon>Methanocella</taxon>
    </lineage>
</organism>
<dbReference type="Proteomes" id="UP000001882">
    <property type="component" value="Chromosome"/>
</dbReference>
<protein>
    <submittedName>
        <fullName evidence="3">Bacterial type II secretion system protein</fullName>
    </submittedName>
</protein>
<feature type="domain" description="Bacterial type II secretion system protein E" evidence="2">
    <location>
        <begin position="360"/>
        <end position="598"/>
    </location>
</feature>
<dbReference type="Pfam" id="PF00437">
    <property type="entry name" value="T2SSE"/>
    <property type="match status" value="1"/>
</dbReference>
<dbReference type="STRING" id="304371.MCP_2972"/>
<dbReference type="GO" id="GO:0016887">
    <property type="term" value="F:ATP hydrolysis activity"/>
    <property type="evidence" value="ECO:0007669"/>
    <property type="project" value="InterPro"/>
</dbReference>
<comment type="similarity">
    <text evidence="1">Belongs to the GSP E family.</text>
</comment>
<dbReference type="SUPFAM" id="SSF52540">
    <property type="entry name" value="P-loop containing nucleoside triphosphate hydrolases"/>
    <property type="match status" value="1"/>
</dbReference>
<dbReference type="SMR" id="D1Z2X2"/>
<reference evidence="3 4" key="2">
    <citation type="journal article" date="2008" name="Int. J. Syst. Evol. Microbiol.">
        <title>Methanocella paludicola gen. nov., sp. nov., a methane-producing archaeon, the first isolate of the lineage 'Rice Cluster I', and proposal of the new archaeal order Methanocellales ord. nov.</title>
        <authorList>
            <person name="Sakai S."/>
            <person name="Imachi H."/>
            <person name="Hanada S."/>
            <person name="Ohashi A."/>
            <person name="Harada H."/>
            <person name="Kamagata Y."/>
        </authorList>
    </citation>
    <scope>NUCLEOTIDE SEQUENCE [LARGE SCALE GENOMIC DNA]</scope>
    <source>
        <strain evidence="4">DSM 17711 / JCM 13418 / NBRC 101707 / SANAE</strain>
    </source>
</reference>
<evidence type="ECO:0000313" key="3">
    <source>
        <dbReference type="EMBL" id="BAI63044.1"/>
    </source>
</evidence>
<keyword evidence="4" id="KW-1185">Reference proteome</keyword>
<proteinExistence type="inferred from homology"/>
<dbReference type="InterPro" id="IPR001482">
    <property type="entry name" value="T2SS/T4SS_dom"/>
</dbReference>
<dbReference type="KEGG" id="mpd:MCP_2972"/>
<dbReference type="Gene3D" id="3.40.50.300">
    <property type="entry name" value="P-loop containing nucleotide triphosphate hydrolases"/>
    <property type="match status" value="1"/>
</dbReference>
<dbReference type="InterPro" id="IPR027417">
    <property type="entry name" value="P-loop_NTPase"/>
</dbReference>
<sequence length="702" mass="76170">MLDALRALSGLTIKAAEPACPLAFRQGRHGTDAVADCSRCPGGSSLSDPGCRLPLVKSLAGKAWMDRLLLEKNIVREYDALGSLQALVSSYENMRLHASTLRTYGCGQCDRQRKAVVGSAIEEAVAAPGDICRVIASIPVRPGKGVPECSLCMERYSAFLSGMADIGRRLSYKDPPPYVRPRFSSSRIWMEPPKGAVFVRSYEVAGDAFTPPLHVTLYELAESLEKMYFIVPWEYCMDEEDIAILTEARQRLLTKRPETMEFMESANMRPLFARYGREAISATASSGRAWIGEARLERLTAALVKYTCGLGIIEDVLRDTHIEDAYVNAPVGSTPLHLVVDGEECTSNVFLSEADVESMISRLRAISGRPFSEASPVLDMDLGEFRTRVSVIGDPLSRGLAYAFRRHKATPWTLAQLVSKGMLTPYAAGLLSLLVDGQSSILVTGTRGAGKTSLLGAMMLEIPQGYRILAIEDTPELPLEDMQRCGWKVQGMGTRSAVSGSEAEFQASDVLRAALRLGESALIIGEVRGAEARSLYEAMRVGASGNSVMGTIHGSSCRDVYDRVVHDIGVPPASFRATDIVVVCSTVRKCGGHSRERRVIQVAEVSKSRWDDSGGAFNDLLLYDATEGSLIATDLIDTGRSEALQGIAGRWGLPIRAVNGEIEARAQLIKQVAGTMFMEAPEYARCLNAYRAMREKGGAGGS</sequence>
<dbReference type="GeneID" id="8683024"/>
<dbReference type="Gene3D" id="3.30.450.380">
    <property type="match status" value="1"/>
</dbReference>
<evidence type="ECO:0000259" key="2">
    <source>
        <dbReference type="Pfam" id="PF00437"/>
    </source>
</evidence>
<evidence type="ECO:0000313" key="4">
    <source>
        <dbReference type="Proteomes" id="UP000001882"/>
    </source>
</evidence>
<dbReference type="eggNOG" id="arCOG01818">
    <property type="taxonomic scope" value="Archaea"/>
</dbReference>
<accession>D1Z2X2</accession>